<evidence type="ECO:0000313" key="2">
    <source>
        <dbReference type="Proteomes" id="UP000478052"/>
    </source>
</evidence>
<gene>
    <name evidence="1" type="ORF">FWK35_00016722</name>
</gene>
<name>A0A6G0YD08_APHCR</name>
<protein>
    <submittedName>
        <fullName evidence="1">Uncharacterized protein</fullName>
    </submittedName>
</protein>
<dbReference type="EMBL" id="VUJU01004686">
    <property type="protein sequence ID" value="KAF0753594.1"/>
    <property type="molecule type" value="Genomic_DNA"/>
</dbReference>
<dbReference type="Proteomes" id="UP000478052">
    <property type="component" value="Unassembled WGS sequence"/>
</dbReference>
<proteinExistence type="predicted"/>
<organism evidence="1 2">
    <name type="scientific">Aphis craccivora</name>
    <name type="common">Cowpea aphid</name>
    <dbReference type="NCBI Taxonomy" id="307492"/>
    <lineage>
        <taxon>Eukaryota</taxon>
        <taxon>Metazoa</taxon>
        <taxon>Ecdysozoa</taxon>
        <taxon>Arthropoda</taxon>
        <taxon>Hexapoda</taxon>
        <taxon>Insecta</taxon>
        <taxon>Pterygota</taxon>
        <taxon>Neoptera</taxon>
        <taxon>Paraneoptera</taxon>
        <taxon>Hemiptera</taxon>
        <taxon>Sternorrhyncha</taxon>
        <taxon>Aphidomorpha</taxon>
        <taxon>Aphidoidea</taxon>
        <taxon>Aphididae</taxon>
        <taxon>Aphidini</taxon>
        <taxon>Aphis</taxon>
        <taxon>Aphis</taxon>
    </lineage>
</organism>
<reference evidence="1 2" key="1">
    <citation type="submission" date="2019-08" db="EMBL/GenBank/DDBJ databases">
        <title>Whole genome of Aphis craccivora.</title>
        <authorList>
            <person name="Voronova N.V."/>
            <person name="Shulinski R.S."/>
            <person name="Bandarenka Y.V."/>
            <person name="Zhorov D.G."/>
            <person name="Warner D."/>
        </authorList>
    </citation>
    <scope>NUCLEOTIDE SEQUENCE [LARGE SCALE GENOMIC DNA]</scope>
    <source>
        <strain evidence="1">180601</strain>
        <tissue evidence="1">Whole Body</tissue>
    </source>
</reference>
<evidence type="ECO:0000313" key="1">
    <source>
        <dbReference type="EMBL" id="KAF0753594.1"/>
    </source>
</evidence>
<comment type="caution">
    <text evidence="1">The sequence shown here is derived from an EMBL/GenBank/DDBJ whole genome shotgun (WGS) entry which is preliminary data.</text>
</comment>
<accession>A0A6G0YD08</accession>
<sequence length="10" mass="1166">MMTCRNNALI</sequence>
<keyword evidence="2" id="KW-1185">Reference proteome</keyword>